<dbReference type="EMBL" id="JAAMYB010000015">
    <property type="protein sequence ID" value="MCD3195705.1"/>
    <property type="molecule type" value="Genomic_DNA"/>
</dbReference>
<dbReference type="InterPro" id="IPR055634">
    <property type="entry name" value="DUF7210"/>
</dbReference>
<name>A0A9Q3VB94_CLOBO</name>
<dbReference type="Proteomes" id="UP000813637">
    <property type="component" value="Unassembled WGS sequence"/>
</dbReference>
<dbReference type="RefSeq" id="WP_003378055.1">
    <property type="nucleotide sequence ID" value="NZ_JAAMYB010000015.1"/>
</dbReference>
<organism evidence="2 3">
    <name type="scientific">Clostridium botulinum C</name>
    <dbReference type="NCBI Taxonomy" id="36828"/>
    <lineage>
        <taxon>Bacteria</taxon>
        <taxon>Bacillati</taxon>
        <taxon>Bacillota</taxon>
        <taxon>Clostridia</taxon>
        <taxon>Eubacteriales</taxon>
        <taxon>Clostridiaceae</taxon>
        <taxon>Clostridium</taxon>
    </lineage>
</organism>
<dbReference type="Pfam" id="PF23843">
    <property type="entry name" value="DUF7210"/>
    <property type="match status" value="1"/>
</dbReference>
<dbReference type="AlphaFoldDB" id="A0A9Q3VB94"/>
<reference evidence="2" key="1">
    <citation type="submission" date="2020-02" db="EMBL/GenBank/DDBJ databases">
        <authorList>
            <person name="Fillo S."/>
            <person name="Giordani F."/>
            <person name="Tonon E."/>
            <person name="Drigo I."/>
            <person name="Anselmo A."/>
            <person name="Fortunato A."/>
            <person name="Bano L."/>
            <person name="Lista F."/>
        </authorList>
    </citation>
    <scope>NUCLEOTIDE SEQUENCE</scope>
    <source>
        <strain evidence="2">IZSVe-TV_9877_3_12</strain>
    </source>
</reference>
<evidence type="ECO:0000313" key="3">
    <source>
        <dbReference type="Proteomes" id="UP000813637"/>
    </source>
</evidence>
<protein>
    <recommendedName>
        <fullName evidence="1">DUF7210 domain-containing protein</fullName>
    </recommendedName>
</protein>
<feature type="domain" description="DUF7210" evidence="1">
    <location>
        <begin position="9"/>
        <end position="44"/>
    </location>
</feature>
<proteinExistence type="predicted"/>
<evidence type="ECO:0000313" key="2">
    <source>
        <dbReference type="EMBL" id="MCD3195705.1"/>
    </source>
</evidence>
<reference evidence="2" key="2">
    <citation type="journal article" date="2021" name="Microorganisms">
        <title>Extensive Genome Exploration of Clostridium botulinum Group III Field Strains.</title>
        <authorList>
            <person name="Fillo S."/>
            <person name="Giordani F."/>
            <person name="Tonon E."/>
            <person name="Drigo I."/>
            <person name="Anselmo A."/>
            <person name="Fortunato A."/>
            <person name="Lista F."/>
            <person name="Bano L."/>
        </authorList>
    </citation>
    <scope>NUCLEOTIDE SEQUENCE</scope>
    <source>
        <strain evidence="2">IZSVe-TV_9877_3_12</strain>
    </source>
</reference>
<evidence type="ECO:0000259" key="1">
    <source>
        <dbReference type="Pfam" id="PF23843"/>
    </source>
</evidence>
<sequence length="69" mass="7824">MASKKTIQAKALVNLKYDKNCFKISDELKVRVDDATEMVERGYIELLDEVSNVNEDEGEEVTAEIEEGE</sequence>
<accession>A0A9Q3VB94</accession>
<comment type="caution">
    <text evidence="2">The sequence shown here is derived from an EMBL/GenBank/DDBJ whole genome shotgun (WGS) entry which is preliminary data.</text>
</comment>
<gene>
    <name evidence="2" type="ORF">G8S53_10500</name>
</gene>